<reference evidence="2" key="2">
    <citation type="submission" date="2023-05" db="EMBL/GenBank/DDBJ databases">
        <authorList>
            <consortium name="Lawrence Berkeley National Laboratory"/>
            <person name="Steindorff A."/>
            <person name="Hensen N."/>
            <person name="Bonometti L."/>
            <person name="Westerberg I."/>
            <person name="Brannstrom I.O."/>
            <person name="Guillou S."/>
            <person name="Cros-Aarteil S."/>
            <person name="Calhoun S."/>
            <person name="Haridas S."/>
            <person name="Kuo A."/>
            <person name="Mondo S."/>
            <person name="Pangilinan J."/>
            <person name="Riley R."/>
            <person name="Labutti K."/>
            <person name="Andreopoulos B."/>
            <person name="Lipzen A."/>
            <person name="Chen C."/>
            <person name="Yanf M."/>
            <person name="Daum C."/>
            <person name="Ng V."/>
            <person name="Clum A."/>
            <person name="Ohm R."/>
            <person name="Martin F."/>
            <person name="Silar P."/>
            <person name="Natvig D."/>
            <person name="Lalanne C."/>
            <person name="Gautier V."/>
            <person name="Ament-Velasquez S.L."/>
            <person name="Kruys A."/>
            <person name="Hutchinson M.I."/>
            <person name="Powell A.J."/>
            <person name="Barry K."/>
            <person name="Miller A.N."/>
            <person name="Grigoriev I.V."/>
            <person name="Debuchy R."/>
            <person name="Gladieux P."/>
            <person name="Thoren M.H."/>
            <person name="Johannesson H."/>
        </authorList>
    </citation>
    <scope>NUCLEOTIDE SEQUENCE</scope>
    <source>
        <strain evidence="2">PSN243</strain>
    </source>
</reference>
<sequence>MKRDQPNTMSTTVTMLRRPFRIRFLATLVVGALITYRLLFYTPDQTWLPVGSNSSGALFRTNSTLGFGTIYVVSKENSPRRHNLLQAANITELDFTIPVQPKWTADDLDGHPNIGKGSLMAWLGHLHSLRLFLESGDETALILEDDVDWDIRLRSLQAPLVAGAMRTVLSSKSGSRHTTDMEDEDEGAEYPYGDPALWDLLYMGHCGDYFHPTSRGFEDGHVKPDDLASIAHISFPDKSLPNFKNLHPWTASMLANLGVPEHTRLVHRSVFPLCTFAYAVSRQAAHRLVEELANLETTNHTAYDVAILISCRDQGLRCWSVNPEMFHHLPGKSIIQGIENITFVPPVDAMAREIVELRNETANIDCGFMNGGFSYPDGDMKRLEYLRKEVARKGRCLKKGRGLW</sequence>
<comment type="caution">
    <text evidence="2">The sequence shown here is derived from an EMBL/GenBank/DDBJ whole genome shotgun (WGS) entry which is preliminary data.</text>
</comment>
<dbReference type="AlphaFoldDB" id="A0AAV9G524"/>
<keyword evidence="1" id="KW-0472">Membrane</keyword>
<reference evidence="2" key="1">
    <citation type="journal article" date="2023" name="Mol. Phylogenet. Evol.">
        <title>Genome-scale phylogeny and comparative genomics of the fungal order Sordariales.</title>
        <authorList>
            <person name="Hensen N."/>
            <person name="Bonometti L."/>
            <person name="Westerberg I."/>
            <person name="Brannstrom I.O."/>
            <person name="Guillou S."/>
            <person name="Cros-Aarteil S."/>
            <person name="Calhoun S."/>
            <person name="Haridas S."/>
            <person name="Kuo A."/>
            <person name="Mondo S."/>
            <person name="Pangilinan J."/>
            <person name="Riley R."/>
            <person name="LaButti K."/>
            <person name="Andreopoulos B."/>
            <person name="Lipzen A."/>
            <person name="Chen C."/>
            <person name="Yan M."/>
            <person name="Daum C."/>
            <person name="Ng V."/>
            <person name="Clum A."/>
            <person name="Steindorff A."/>
            <person name="Ohm R.A."/>
            <person name="Martin F."/>
            <person name="Silar P."/>
            <person name="Natvig D.O."/>
            <person name="Lalanne C."/>
            <person name="Gautier V."/>
            <person name="Ament-Velasquez S.L."/>
            <person name="Kruys A."/>
            <person name="Hutchinson M.I."/>
            <person name="Powell A.J."/>
            <person name="Barry K."/>
            <person name="Miller A.N."/>
            <person name="Grigoriev I.V."/>
            <person name="Debuchy R."/>
            <person name="Gladieux P."/>
            <person name="Hiltunen Thoren M."/>
            <person name="Johannesson H."/>
        </authorList>
    </citation>
    <scope>NUCLEOTIDE SEQUENCE</scope>
    <source>
        <strain evidence="2">PSN243</strain>
    </source>
</reference>
<proteinExistence type="predicted"/>
<evidence type="ECO:0000313" key="2">
    <source>
        <dbReference type="EMBL" id="KAK4443205.1"/>
    </source>
</evidence>
<evidence type="ECO:0000313" key="3">
    <source>
        <dbReference type="Proteomes" id="UP001321760"/>
    </source>
</evidence>
<evidence type="ECO:0000256" key="1">
    <source>
        <dbReference type="SAM" id="Phobius"/>
    </source>
</evidence>
<protein>
    <submittedName>
        <fullName evidence="2">Glycosyltransferase</fullName>
    </submittedName>
</protein>
<keyword evidence="3" id="KW-1185">Reference proteome</keyword>
<keyword evidence="1" id="KW-0812">Transmembrane</keyword>
<name>A0AAV9G524_9PEZI</name>
<accession>A0AAV9G524</accession>
<gene>
    <name evidence="2" type="ORF">QBC34DRAFT_417404</name>
</gene>
<dbReference type="Proteomes" id="UP001321760">
    <property type="component" value="Unassembled WGS sequence"/>
</dbReference>
<feature type="transmembrane region" description="Helical" evidence="1">
    <location>
        <begin position="20"/>
        <end position="39"/>
    </location>
</feature>
<dbReference type="EMBL" id="MU865997">
    <property type="protein sequence ID" value="KAK4443205.1"/>
    <property type="molecule type" value="Genomic_DNA"/>
</dbReference>
<keyword evidence="1" id="KW-1133">Transmembrane helix</keyword>
<organism evidence="2 3">
    <name type="scientific">Podospora aff. communis PSN243</name>
    <dbReference type="NCBI Taxonomy" id="3040156"/>
    <lineage>
        <taxon>Eukaryota</taxon>
        <taxon>Fungi</taxon>
        <taxon>Dikarya</taxon>
        <taxon>Ascomycota</taxon>
        <taxon>Pezizomycotina</taxon>
        <taxon>Sordariomycetes</taxon>
        <taxon>Sordariomycetidae</taxon>
        <taxon>Sordariales</taxon>
        <taxon>Podosporaceae</taxon>
        <taxon>Podospora</taxon>
    </lineage>
</organism>